<dbReference type="GO" id="GO:0098966">
    <property type="term" value="C:perisynaptic extracellular matrix"/>
    <property type="evidence" value="ECO:0007669"/>
    <property type="project" value="TreeGrafter"/>
</dbReference>
<name>A0A4W2EFH0_BOBOX</name>
<dbReference type="Gene3D" id="6.10.250.2590">
    <property type="match status" value="1"/>
</dbReference>
<reference evidence="19 20" key="1">
    <citation type="submission" date="2018-11" db="EMBL/GenBank/DDBJ databases">
        <title>Haplotype-resolved cattle genomes.</title>
        <authorList>
            <person name="Low W.Y."/>
            <person name="Tearle R."/>
            <person name="Bickhart D.M."/>
            <person name="Rosen B.D."/>
            <person name="Koren S."/>
            <person name="Rhie A."/>
            <person name="Hiendleder S."/>
            <person name="Phillippy A.M."/>
            <person name="Smith T.P.L."/>
            <person name="Williams J.L."/>
        </authorList>
    </citation>
    <scope>NUCLEOTIDE SEQUENCE [LARGE SCALE GENOMIC DNA]</scope>
</reference>
<dbReference type="InterPro" id="IPR036116">
    <property type="entry name" value="FN3_sf"/>
</dbReference>
<evidence type="ECO:0000256" key="2">
    <source>
        <dbReference type="ARBA" id="ARBA00008673"/>
    </source>
</evidence>
<dbReference type="CDD" id="cd00087">
    <property type="entry name" value="FReD"/>
    <property type="match status" value="1"/>
</dbReference>
<accession>A0A4W2EFH0</accession>
<keyword evidence="4" id="KW-0964">Secreted</keyword>
<keyword evidence="8" id="KW-0677">Repeat</keyword>
<organism evidence="19 20">
    <name type="scientific">Bos indicus x Bos taurus</name>
    <name type="common">Hybrid cattle</name>
    <dbReference type="NCBI Taxonomy" id="30522"/>
    <lineage>
        <taxon>Eukaryota</taxon>
        <taxon>Metazoa</taxon>
        <taxon>Chordata</taxon>
        <taxon>Craniata</taxon>
        <taxon>Vertebrata</taxon>
        <taxon>Euteleostomi</taxon>
        <taxon>Mammalia</taxon>
        <taxon>Eutheria</taxon>
        <taxon>Laurasiatheria</taxon>
        <taxon>Artiodactyla</taxon>
        <taxon>Ruminantia</taxon>
        <taxon>Pecora</taxon>
        <taxon>Bovidae</taxon>
        <taxon>Bovinae</taxon>
        <taxon>Bos</taxon>
    </lineage>
</organism>
<dbReference type="Gene3D" id="2.60.40.10">
    <property type="entry name" value="Immunoglobulins"/>
    <property type="match status" value="9"/>
</dbReference>
<dbReference type="PROSITE" id="PS51406">
    <property type="entry name" value="FIBRINOGEN_C_2"/>
    <property type="match status" value="1"/>
</dbReference>
<evidence type="ECO:0000259" key="17">
    <source>
        <dbReference type="PROSITE" id="PS50853"/>
    </source>
</evidence>
<feature type="chain" id="PRO_5021359888" description="Tenascin-N" evidence="16">
    <location>
        <begin position="24"/>
        <end position="1245"/>
    </location>
</feature>
<feature type="domain" description="Fibronectin type-III" evidence="17">
    <location>
        <begin position="708"/>
        <end position="797"/>
    </location>
</feature>
<dbReference type="SUPFAM" id="SSF56496">
    <property type="entry name" value="Fibrinogen C-terminal domain-like"/>
    <property type="match status" value="1"/>
</dbReference>
<dbReference type="PROSITE" id="PS00022">
    <property type="entry name" value="EGF_1"/>
    <property type="match status" value="1"/>
</dbReference>
<dbReference type="Pfam" id="PF00147">
    <property type="entry name" value="Fibrinogen_C"/>
    <property type="match status" value="1"/>
</dbReference>
<dbReference type="Pfam" id="PF23106">
    <property type="entry name" value="EGF_Teneurin"/>
    <property type="match status" value="3"/>
</dbReference>
<evidence type="ECO:0000259" key="18">
    <source>
        <dbReference type="PROSITE" id="PS51406"/>
    </source>
</evidence>
<keyword evidence="10" id="KW-0325">Glycoprotein</keyword>
<dbReference type="PROSITE" id="PS50853">
    <property type="entry name" value="FN3"/>
    <property type="match status" value="7"/>
</dbReference>
<evidence type="ECO:0000313" key="19">
    <source>
        <dbReference type="Ensembl" id="ENSBIXP00000034890.1"/>
    </source>
</evidence>
<dbReference type="FunFam" id="2.60.40.10:FF:000783">
    <property type="entry name" value="Tenascin N"/>
    <property type="match status" value="1"/>
</dbReference>
<evidence type="ECO:0000256" key="9">
    <source>
        <dbReference type="ARBA" id="ARBA00023157"/>
    </source>
</evidence>
<dbReference type="GO" id="GO:0090733">
    <property type="term" value="C:tenascin complex"/>
    <property type="evidence" value="ECO:0007669"/>
    <property type="project" value="UniProtKB-ARBA"/>
</dbReference>
<feature type="compositionally biased region" description="Polar residues" evidence="15">
    <location>
        <begin position="976"/>
        <end position="986"/>
    </location>
</feature>
<dbReference type="GO" id="GO:0030334">
    <property type="term" value="P:regulation of cell migration"/>
    <property type="evidence" value="ECO:0007669"/>
    <property type="project" value="UniProtKB-ARBA"/>
</dbReference>
<feature type="region of interest" description="Disordered" evidence="15">
    <location>
        <begin position="954"/>
        <end position="987"/>
    </location>
</feature>
<feature type="domain" description="Fibrinogen C-terminal" evidence="18">
    <location>
        <begin position="1058"/>
        <end position="1195"/>
    </location>
</feature>
<gene>
    <name evidence="19" type="primary">TNN</name>
</gene>
<reference evidence="19" key="2">
    <citation type="submission" date="2025-08" db="UniProtKB">
        <authorList>
            <consortium name="Ensembl"/>
        </authorList>
    </citation>
    <scope>IDENTIFICATION</scope>
</reference>
<comment type="subunit">
    <text evidence="3">Homohexamer.</text>
</comment>
<keyword evidence="6" id="KW-0245">EGF-like domain</keyword>
<dbReference type="Pfam" id="PF00041">
    <property type="entry name" value="fn3"/>
    <property type="match status" value="9"/>
</dbReference>
<dbReference type="AlphaFoldDB" id="A0A4W2EFH0"/>
<evidence type="ECO:0000256" key="3">
    <source>
        <dbReference type="ARBA" id="ARBA00011643"/>
    </source>
</evidence>
<dbReference type="SMART" id="SM00181">
    <property type="entry name" value="EGF"/>
    <property type="match status" value="3"/>
</dbReference>
<dbReference type="GO" id="GO:2000026">
    <property type="term" value="P:regulation of multicellular organismal development"/>
    <property type="evidence" value="ECO:0007669"/>
    <property type="project" value="UniProtKB-ARBA"/>
</dbReference>
<dbReference type="NCBIfam" id="NF040941">
    <property type="entry name" value="GGGWT_bact"/>
    <property type="match status" value="1"/>
</dbReference>
<evidence type="ECO:0000256" key="13">
    <source>
        <dbReference type="ARBA" id="ARBA00080295"/>
    </source>
</evidence>
<keyword evidence="5" id="KW-0272">Extracellular matrix</keyword>
<dbReference type="PANTHER" id="PTHR46708">
    <property type="entry name" value="TENASCIN"/>
    <property type="match status" value="1"/>
</dbReference>
<protein>
    <recommendedName>
        <fullName evidence="12">Tenascin-N</fullName>
    </recommendedName>
    <alternativeName>
        <fullName evidence="13">Tenascin-W</fullName>
    </alternativeName>
</protein>
<dbReference type="FunFam" id="2.60.40.10:FF:000156">
    <property type="entry name" value="Tenascin N"/>
    <property type="match status" value="5"/>
</dbReference>
<keyword evidence="14" id="KW-0175">Coiled coil</keyword>
<evidence type="ECO:0000256" key="14">
    <source>
        <dbReference type="SAM" id="Coils"/>
    </source>
</evidence>
<evidence type="ECO:0000256" key="5">
    <source>
        <dbReference type="ARBA" id="ARBA00022530"/>
    </source>
</evidence>
<feature type="domain" description="Fibronectin type-III" evidence="17">
    <location>
        <begin position="444"/>
        <end position="531"/>
    </location>
</feature>
<evidence type="ECO:0000256" key="7">
    <source>
        <dbReference type="ARBA" id="ARBA00022729"/>
    </source>
</evidence>
<dbReference type="Gene3D" id="3.90.215.10">
    <property type="entry name" value="Gamma Fibrinogen, chain A, domain 1"/>
    <property type="match status" value="1"/>
</dbReference>
<reference evidence="19" key="3">
    <citation type="submission" date="2025-09" db="UniProtKB">
        <authorList>
            <consortium name="Ensembl"/>
        </authorList>
    </citation>
    <scope>IDENTIFICATION</scope>
</reference>
<dbReference type="FunFam" id="2.60.40.10:FF:000099">
    <property type="entry name" value="Fibronectin 1"/>
    <property type="match status" value="1"/>
</dbReference>
<evidence type="ECO:0000256" key="12">
    <source>
        <dbReference type="ARBA" id="ARBA00072694"/>
    </source>
</evidence>
<dbReference type="PANTHER" id="PTHR46708:SF12">
    <property type="entry name" value="TENASCIN N"/>
    <property type="match status" value="1"/>
</dbReference>
<dbReference type="GO" id="GO:0005615">
    <property type="term" value="C:extracellular space"/>
    <property type="evidence" value="ECO:0007669"/>
    <property type="project" value="TreeGrafter"/>
</dbReference>
<evidence type="ECO:0000256" key="10">
    <source>
        <dbReference type="ARBA" id="ARBA00023180"/>
    </source>
</evidence>
<dbReference type="FunFam" id="2.60.40.10:FF:000534">
    <property type="entry name" value="Tenascin N"/>
    <property type="match status" value="1"/>
</dbReference>
<feature type="domain" description="Fibronectin type-III" evidence="17">
    <location>
        <begin position="798"/>
        <end position="881"/>
    </location>
</feature>
<dbReference type="SMART" id="SM00186">
    <property type="entry name" value="FBG"/>
    <property type="match status" value="1"/>
</dbReference>
<dbReference type="CDD" id="cd00035">
    <property type="entry name" value="ChtBD1"/>
    <property type="match status" value="1"/>
</dbReference>
<dbReference type="CDD" id="cd00063">
    <property type="entry name" value="FN3"/>
    <property type="match status" value="9"/>
</dbReference>
<feature type="compositionally biased region" description="Basic and acidic residues" evidence="15">
    <location>
        <begin position="954"/>
        <end position="968"/>
    </location>
</feature>
<comment type="subcellular location">
    <subcellularLocation>
        <location evidence="1">Secreted</location>
        <location evidence="1">Extracellular space</location>
        <location evidence="1">Extracellular matrix</location>
    </subcellularLocation>
</comment>
<evidence type="ECO:0000313" key="20">
    <source>
        <dbReference type="Proteomes" id="UP000314981"/>
    </source>
</evidence>
<comment type="similarity">
    <text evidence="2">Belongs to the tenascin family.</text>
</comment>
<proteinExistence type="inferred from homology"/>
<evidence type="ECO:0000256" key="4">
    <source>
        <dbReference type="ARBA" id="ARBA00022525"/>
    </source>
</evidence>
<keyword evidence="7 16" id="KW-0732">Signal</keyword>
<dbReference type="SUPFAM" id="SSF49265">
    <property type="entry name" value="Fibronectin type III"/>
    <property type="match status" value="6"/>
</dbReference>
<dbReference type="Gene3D" id="2.10.25.10">
    <property type="entry name" value="Laminin"/>
    <property type="match status" value="3"/>
</dbReference>
<dbReference type="PROSITE" id="PS01186">
    <property type="entry name" value="EGF_2"/>
    <property type="match status" value="2"/>
</dbReference>
<comment type="function">
    <text evidence="11">Extracellular matrix protein that seems to be a ligand for ITGA8:ITGB1, ITGAV:ITGB1 and ITGA4:ITGB1. Involved in neurite outgrowth and cell migration in hippocampal explants. During endochondral bone formation, inhibits proliferation and differentiation of proteoblasts mediated by canonical WNT signaling. In tumors, stimulates angiogenesis by elongation, migration and sprouting of endothelial cells. Expressed in most mammary tumors, may facilitate tumorigenesis by supporting the migratory behavior of breast cancer cells.</text>
</comment>
<evidence type="ECO:0000256" key="6">
    <source>
        <dbReference type="ARBA" id="ARBA00022536"/>
    </source>
</evidence>
<dbReference type="FunFam" id="2.10.25.10:FF:000001">
    <property type="entry name" value="Tenascin C"/>
    <property type="match status" value="2"/>
</dbReference>
<evidence type="ECO:0000256" key="16">
    <source>
        <dbReference type="SAM" id="SignalP"/>
    </source>
</evidence>
<evidence type="ECO:0000256" key="8">
    <source>
        <dbReference type="ARBA" id="ARBA00022737"/>
    </source>
</evidence>
<feature type="domain" description="Fibronectin type-III" evidence="17">
    <location>
        <begin position="263"/>
        <end position="354"/>
    </location>
</feature>
<dbReference type="Ensembl" id="ENSBIXT00000023202.1">
    <property type="protein sequence ID" value="ENSBIXP00000034890.1"/>
    <property type="gene ID" value="ENSBIXG00000018034.1"/>
</dbReference>
<feature type="domain" description="Fibronectin type-III" evidence="17">
    <location>
        <begin position="622"/>
        <end position="705"/>
    </location>
</feature>
<evidence type="ECO:0000256" key="1">
    <source>
        <dbReference type="ARBA" id="ARBA00004498"/>
    </source>
</evidence>
<feature type="domain" description="Fibronectin type-III" evidence="17">
    <location>
        <begin position="884"/>
        <end position="973"/>
    </location>
</feature>
<dbReference type="FunFam" id="2.10.25.10:FF:000332">
    <property type="entry name" value="Tenascin N"/>
    <property type="match status" value="1"/>
</dbReference>
<feature type="signal peptide" evidence="16">
    <location>
        <begin position="1"/>
        <end position="23"/>
    </location>
</feature>
<keyword evidence="9" id="KW-1015">Disulfide bond</keyword>
<dbReference type="GO" id="GO:0030155">
    <property type="term" value="P:regulation of cell adhesion"/>
    <property type="evidence" value="ECO:0007669"/>
    <property type="project" value="TreeGrafter"/>
</dbReference>
<dbReference type="InterPro" id="IPR050991">
    <property type="entry name" value="ECM_Regulatory_Proteins"/>
</dbReference>
<dbReference type="Proteomes" id="UP000314981">
    <property type="component" value="Chromosome 16"/>
</dbReference>
<dbReference type="InterPro" id="IPR002181">
    <property type="entry name" value="Fibrinogen_a/b/g_C_dom"/>
</dbReference>
<evidence type="ECO:0000256" key="11">
    <source>
        <dbReference type="ARBA" id="ARBA00059002"/>
    </source>
</evidence>
<feature type="coiled-coil region" evidence="14">
    <location>
        <begin position="104"/>
        <end position="131"/>
    </location>
</feature>
<evidence type="ECO:0000256" key="15">
    <source>
        <dbReference type="SAM" id="MobiDB-lite"/>
    </source>
</evidence>
<dbReference type="InterPro" id="IPR000742">
    <property type="entry name" value="EGF"/>
</dbReference>
<dbReference type="InterPro" id="IPR013783">
    <property type="entry name" value="Ig-like_fold"/>
</dbReference>
<sequence>MGLQGRFCFPLVLLLGSVLLVTSAPATLESSGCSEKEQQVTVSHTYKIDVPKSALVQVEADPQPLRGDGTSLLAPEETEEQNIVFRHNIRLQTPQKDCELAGSVRDLLARVKKLEEEMAEVKERCSAQRCCPGAAGLSRHCSGHGTFSLDTCSCHCEHGWEGADCERLACPGACSGHGRCVDGRCVCEPPYVGADCAYPACPENCSGHGECVRGVCQCHEDFISEDCSERRCPGDCSGHGFCDTGECYCEEGFTGLDCAQVVAPQGLQLLKSTEDSLLVSWEPSSQVDHYLLSYYPLGKELSVKQIKVPKEQHRYEILGLLPGTKYIVTLRNVKKDISSSPQHLLATTDLAVPGTAWVTDETENSLDVEWENPLTEVDYYKLQYGPLTGQEVAEVTVPKSGDPKSRYDITGLQPGTEYKITVIPMRGDLEGKPILLNGRTEIDSPTNVVTDRVTEDTVAVSWDPVRAVIDKYMVRYISADGETKDTAVPREQNSTVLTGLRPGEAYEVYVWAERGNQGSKKVDTTALTEIDSPQNLVTEQVTENTATVSWDPVQAVIDRYLVRYISADGDTREVPVGKEQSSTVLTGLRPGVEYTVHVWAQKGDRESRKADTKAPTEIDSPQNLVTEQVTENTATVSWAPVQAGIDRYLVSYTSADGDTREVPVGKEQSSTVLTGLRPGVEYTVHVWAQKGDRESRKADTKAPTDIDSPQNLVTEQVTENTATVSWAPVQAVIDRYLVRYTSADGDSGEVPVGKEQSSTVLTGLRPGVEYTVHVWAQKGDRESRKADTKAPTDIDSPKNLVTEQVTENTATISWDPVQAVIDRYLVRYTSADGDTGEVPVGKEQSSTILTGLRPGVEYTVHVWAQNGDRESRKADTKAPTDIDSPQNLVTKQVTENTATVSWDPVQAVIDRYLVRYTSADGDTREVPVGKEQSSTVLTGLRPGVEYTVHVWAQKGDRESRKADTKAPTDIDPPQNLHPSAVTQSGGVLTWTPPSAEIDGYILTYQFPDGTVKEVQLGRGDQRFELQGLEQGVTLPVSLVAFKGDRRSRSVSTNLSTVGARFPHPSDCSQVQQNSNAASGLYTIYLHGDASRSLQVYCDMDTDGGGWIVFQRRNTGQLDFFKRWRTYVEGFGDPMKEFWLGLDKLHNLTMGTPTRYEVRVDLQTANESAYAVYDSFQVASSKERYRLTVGKYRGTAAREVLRVLTFLPSSGESACGYDSPSSMAWWLHGQCCRAKQIRLTLGFFSE</sequence>
<dbReference type="InterPro" id="IPR036056">
    <property type="entry name" value="Fibrinogen-like_C"/>
</dbReference>
<dbReference type="InterPro" id="IPR003961">
    <property type="entry name" value="FN3_dom"/>
</dbReference>
<dbReference type="InterPro" id="IPR014716">
    <property type="entry name" value="Fibrinogen_a/b/g_C_1"/>
</dbReference>
<dbReference type="SMART" id="SM00060">
    <property type="entry name" value="FN3"/>
    <property type="match status" value="9"/>
</dbReference>
<feature type="domain" description="Fibronectin type-III" evidence="17">
    <location>
        <begin position="532"/>
        <end position="621"/>
    </location>
</feature>
<keyword evidence="20" id="KW-1185">Reference proteome</keyword>